<dbReference type="GO" id="GO:0008241">
    <property type="term" value="F:peptidyl-dipeptidase activity"/>
    <property type="evidence" value="ECO:0007669"/>
    <property type="project" value="UniProtKB-EC"/>
</dbReference>
<dbReference type="Gene3D" id="1.10.1370.30">
    <property type="match status" value="2"/>
</dbReference>
<dbReference type="GO" id="GO:0046872">
    <property type="term" value="F:metal ion binding"/>
    <property type="evidence" value="ECO:0007669"/>
    <property type="project" value="UniProtKB-KW"/>
</dbReference>
<feature type="active site" description="Proton donor 2" evidence="15">
    <location>
        <position position="1118"/>
    </location>
</feature>
<evidence type="ECO:0000256" key="3">
    <source>
        <dbReference type="ARBA" id="ARBA00022670"/>
    </source>
</evidence>
<proteinExistence type="inferred from homology"/>
<evidence type="ECO:0000256" key="16">
    <source>
        <dbReference type="PIRSR" id="PIRSR601548-2"/>
    </source>
</evidence>
<evidence type="ECO:0000256" key="12">
    <source>
        <dbReference type="ARBA" id="ARBA00039858"/>
    </source>
</evidence>
<feature type="disulfide bond" evidence="21">
    <location>
        <begin position="755"/>
        <end position="763"/>
    </location>
</feature>
<dbReference type="PANTHER" id="PTHR10514">
    <property type="entry name" value="ANGIOTENSIN-CONVERTING ENZYME"/>
    <property type="match status" value="1"/>
</dbReference>
<feature type="active site" description="Proton donor 1" evidence="13">
    <location>
        <position position="1118"/>
    </location>
</feature>
<keyword evidence="10 14" id="KW-0325">Glycoprotein</keyword>
<feature type="binding site" evidence="20">
    <location>
        <position position="987"/>
    </location>
    <ligand>
        <name>Zn(2+)</name>
        <dbReference type="ChEBI" id="CHEBI:29105"/>
        <label>2</label>
        <note>catalytic</note>
    </ligand>
</feature>
<evidence type="ECO:0000256" key="18">
    <source>
        <dbReference type="PIRSR" id="PIRSR601548-4"/>
    </source>
</evidence>
<reference evidence="25" key="1">
    <citation type="submission" date="2023-01" db="EMBL/GenBank/DDBJ databases">
        <title>Key to firefly adult light organ development and bioluminescence: homeobox transcription factors regulate luciferase expression and transportation to peroxisome.</title>
        <authorList>
            <person name="Fu X."/>
        </authorList>
    </citation>
    <scope>NUCLEOTIDE SEQUENCE [LARGE SCALE GENOMIC DNA]</scope>
</reference>
<evidence type="ECO:0000256" key="22">
    <source>
        <dbReference type="RuleBase" id="RU361144"/>
    </source>
</evidence>
<gene>
    <name evidence="24" type="ORF">RN001_005395</name>
</gene>
<evidence type="ECO:0000256" key="1">
    <source>
        <dbReference type="ARBA" id="ARBA00008139"/>
    </source>
</evidence>
<evidence type="ECO:0000313" key="24">
    <source>
        <dbReference type="EMBL" id="KAK4882076.1"/>
    </source>
</evidence>
<feature type="binding site" evidence="20">
    <location>
        <position position="1015"/>
    </location>
    <ligand>
        <name>Zn(2+)</name>
        <dbReference type="ChEBI" id="CHEBI:29105"/>
        <label>2</label>
        <note>catalytic</note>
    </ligand>
</feature>
<evidence type="ECO:0000256" key="5">
    <source>
        <dbReference type="ARBA" id="ARBA00022729"/>
    </source>
</evidence>
<dbReference type="GO" id="GO:0005886">
    <property type="term" value="C:plasma membrane"/>
    <property type="evidence" value="ECO:0007669"/>
    <property type="project" value="TreeGrafter"/>
</dbReference>
<evidence type="ECO:0000256" key="14">
    <source>
        <dbReference type="PIRSR" id="PIRSR601548-10"/>
    </source>
</evidence>
<dbReference type="GO" id="GO:0008237">
    <property type="term" value="F:metallopeptidase activity"/>
    <property type="evidence" value="ECO:0007669"/>
    <property type="project" value="UniProtKB-KW"/>
</dbReference>
<keyword evidence="9 18" id="KW-1015">Disulfide bond</keyword>
<keyword evidence="3 22" id="KW-0645">Protease</keyword>
<organism evidence="24 25">
    <name type="scientific">Aquatica leii</name>
    <dbReference type="NCBI Taxonomy" id="1421715"/>
    <lineage>
        <taxon>Eukaryota</taxon>
        <taxon>Metazoa</taxon>
        <taxon>Ecdysozoa</taxon>
        <taxon>Arthropoda</taxon>
        <taxon>Hexapoda</taxon>
        <taxon>Insecta</taxon>
        <taxon>Pterygota</taxon>
        <taxon>Neoptera</taxon>
        <taxon>Endopterygota</taxon>
        <taxon>Coleoptera</taxon>
        <taxon>Polyphaga</taxon>
        <taxon>Elateriformia</taxon>
        <taxon>Elateroidea</taxon>
        <taxon>Lampyridae</taxon>
        <taxon>Luciolinae</taxon>
        <taxon>Aquatica</taxon>
    </lineage>
</organism>
<feature type="disulfide bond" evidence="21">
    <location>
        <begin position="530"/>
        <end position="548"/>
    </location>
</feature>
<evidence type="ECO:0000256" key="21">
    <source>
        <dbReference type="PROSITE-ProRule" id="PRU01355"/>
    </source>
</evidence>
<feature type="active site" description="Proton acceptor 1" evidence="15">
    <location>
        <position position="375"/>
    </location>
</feature>
<evidence type="ECO:0000256" key="8">
    <source>
        <dbReference type="ARBA" id="ARBA00023049"/>
    </source>
</evidence>
<evidence type="ECO:0000256" key="10">
    <source>
        <dbReference type="ARBA" id="ARBA00023180"/>
    </source>
</evidence>
<feature type="binding site" evidence="17">
    <location>
        <position position="987"/>
    </location>
    <ligand>
        <name>Zn(2+)</name>
        <dbReference type="ChEBI" id="CHEBI:29105"/>
        <label>1</label>
        <note>catalytic</note>
    </ligand>
</feature>
<comment type="catalytic activity">
    <reaction evidence="11">
        <text>Release of a C-terminal dipeptide, oligopeptide-|-Xaa-Yaa, when Xaa is not Pro, and Yaa is neither Asp nor Glu. Thus, conversion of angiotensin I to angiotensin II, with increase in vasoconstrictor activity, but no action on angiotensin II.</text>
        <dbReference type="EC" id="3.4.15.1"/>
    </reaction>
</comment>
<keyword evidence="25" id="KW-1185">Reference proteome</keyword>
<feature type="disulfide bond" evidence="21">
    <location>
        <begin position="142"/>
        <end position="150"/>
    </location>
</feature>
<keyword evidence="4 17" id="KW-0479">Metal-binding</keyword>
<dbReference type="GO" id="GO:0004180">
    <property type="term" value="F:carboxypeptidase activity"/>
    <property type="evidence" value="ECO:0007669"/>
    <property type="project" value="UniProtKB-KW"/>
</dbReference>
<protein>
    <recommendedName>
        <fullName evidence="12 22">Angiotensin-converting enzyme</fullName>
        <ecNumber evidence="22">3.4.-.-</ecNumber>
    </recommendedName>
</protein>
<evidence type="ECO:0000256" key="9">
    <source>
        <dbReference type="ARBA" id="ARBA00023157"/>
    </source>
</evidence>
<accession>A0AAN7SAK0</accession>
<feature type="signal peptide" evidence="23">
    <location>
        <begin position="1"/>
        <end position="22"/>
    </location>
</feature>
<evidence type="ECO:0000256" key="17">
    <source>
        <dbReference type="PIRSR" id="PIRSR601548-3"/>
    </source>
</evidence>
<comment type="caution">
    <text evidence="24">The sequence shown here is derived from an EMBL/GenBank/DDBJ whole genome shotgun (WGS) entry which is preliminary data.</text>
</comment>
<dbReference type="EC" id="3.4.-.-" evidence="22"/>
<feature type="binding site" evidence="17">
    <location>
        <position position="991"/>
    </location>
    <ligand>
        <name>Zn(2+)</name>
        <dbReference type="ChEBI" id="CHEBI:29105"/>
        <label>1</label>
        <note>catalytic</note>
    </ligand>
</feature>
<keyword evidence="5 23" id="KW-0732">Signal</keyword>
<evidence type="ECO:0000256" key="15">
    <source>
        <dbReference type="PIRSR" id="PIRSR601548-11"/>
    </source>
</evidence>
<evidence type="ECO:0000256" key="11">
    <source>
        <dbReference type="ARBA" id="ARBA00036868"/>
    </source>
</evidence>
<evidence type="ECO:0000256" key="7">
    <source>
        <dbReference type="ARBA" id="ARBA00022833"/>
    </source>
</evidence>
<dbReference type="FunFam" id="1.10.1370.30:FF:000004">
    <property type="entry name" value="Angiotensin-converting enzyme"/>
    <property type="match status" value="2"/>
</dbReference>
<feature type="binding site" evidence="16">
    <location>
        <position position="1127"/>
    </location>
    <ligand>
        <name>chloride</name>
        <dbReference type="ChEBI" id="CHEBI:17996"/>
        <label>1</label>
    </ligand>
</feature>
<dbReference type="GO" id="GO:0006508">
    <property type="term" value="P:proteolysis"/>
    <property type="evidence" value="ECO:0007669"/>
    <property type="project" value="UniProtKB-KW"/>
</dbReference>
<dbReference type="SUPFAM" id="SSF55486">
    <property type="entry name" value="Metalloproteases ('zincins'), catalytic domain"/>
    <property type="match status" value="2"/>
</dbReference>
<feature type="disulfide bond" evidence="18 21">
    <location>
        <begin position="1143"/>
        <end position="1161"/>
    </location>
</feature>
<feature type="binding site" evidence="17">
    <location>
        <position position="1015"/>
    </location>
    <ligand>
        <name>Zn(2+)</name>
        <dbReference type="ChEBI" id="CHEBI:29105"/>
        <label>1</label>
        <note>catalytic</note>
    </ligand>
</feature>
<feature type="active site" description="Proton acceptor 2" evidence="15">
    <location>
        <position position="988"/>
    </location>
</feature>
<dbReference type="Proteomes" id="UP001353858">
    <property type="component" value="Unassembled WGS sequence"/>
</dbReference>
<feature type="glycosylation site" description="N-linked (GlcNAc...) asparagine" evidence="19">
    <location>
        <position position="759"/>
    </location>
</feature>
<dbReference type="PROSITE" id="PS52011">
    <property type="entry name" value="PEPTIDASE_M2"/>
    <property type="match status" value="2"/>
</dbReference>
<keyword evidence="2 22" id="KW-0121">Carboxypeptidase</keyword>
<feature type="active site" description="Proton acceptor 1" evidence="13">
    <location>
        <position position="988"/>
    </location>
</feature>
<dbReference type="AlphaFoldDB" id="A0AAN7SAK0"/>
<evidence type="ECO:0000256" key="13">
    <source>
        <dbReference type="PIRSR" id="PIRSR601548-1"/>
    </source>
</evidence>
<evidence type="ECO:0000256" key="4">
    <source>
        <dbReference type="ARBA" id="ARBA00022723"/>
    </source>
</evidence>
<evidence type="ECO:0000256" key="2">
    <source>
        <dbReference type="ARBA" id="ARBA00022645"/>
    </source>
</evidence>
<feature type="active site" description="Proton donor 1" evidence="15">
    <location>
        <position position="505"/>
    </location>
</feature>
<keyword evidence="6 22" id="KW-0378">Hydrolase</keyword>
<evidence type="ECO:0000256" key="23">
    <source>
        <dbReference type="SAM" id="SignalP"/>
    </source>
</evidence>
<feature type="binding site" evidence="20">
    <location>
        <position position="991"/>
    </location>
    <ligand>
        <name>Zn(2+)</name>
        <dbReference type="ChEBI" id="CHEBI:29105"/>
        <label>2</label>
        <note>catalytic</note>
    </ligand>
</feature>
<feature type="binding site" evidence="16">
    <location>
        <position position="829"/>
    </location>
    <ligand>
        <name>chloride</name>
        <dbReference type="ChEBI" id="CHEBI:17996"/>
        <label>1</label>
    </ligand>
</feature>
<comment type="similarity">
    <text evidence="1 21 22">Belongs to the peptidase M2 family.</text>
</comment>
<feature type="disulfide bond" evidence="18 21">
    <location>
        <begin position="956"/>
        <end position="974"/>
    </location>
</feature>
<evidence type="ECO:0000313" key="25">
    <source>
        <dbReference type="Proteomes" id="UP001353858"/>
    </source>
</evidence>
<evidence type="ECO:0000256" key="6">
    <source>
        <dbReference type="ARBA" id="ARBA00022801"/>
    </source>
</evidence>
<dbReference type="Pfam" id="PF01401">
    <property type="entry name" value="Peptidase_M2"/>
    <property type="match status" value="2"/>
</dbReference>
<dbReference type="PRINTS" id="PR00791">
    <property type="entry name" value="PEPDIPTASEA"/>
</dbReference>
<name>A0AAN7SAK0_9COLE</name>
<feature type="glycosylation site" description="N-linked (GlcNAc...) asparagine" evidence="14">
    <location>
        <position position="675"/>
    </location>
</feature>
<comment type="cofactor">
    <cofactor evidence="22">
        <name>Zn(2+)</name>
        <dbReference type="ChEBI" id="CHEBI:29105"/>
    </cofactor>
    <text evidence="22">Binds 2 Zn(2+) ions per subunit.</text>
</comment>
<dbReference type="InterPro" id="IPR001548">
    <property type="entry name" value="Peptidase_M2"/>
</dbReference>
<sequence length="1240" mass="144956">MKTLKIVIFVLNSILLLSNVYSSDPAIEKEEARAKAFLKVLNEKTCLRNNKATIAAWNYASNITDCNLKEQIRVSAEIAKEGKEDWKELTKFNYNTFNDYNLRRQFKKYSILGKAALPDNKHVKLKKVVSDMQSTYATAKICSYYNKTDCSLSLEPEITKILTSSRNPEELKHVWVEWRKKTKTVKPLFIDYVKYSNEAACLNNFTSNTGYWLYDYESPTFVDEVEKLWQQIKPLYLQLHAYTRYKLRQRYGEVVSEKGPIPAHLLGNMWAQTWGHVADFTLPYPNVKGPNYSNLLAKKEYTPIKMFQEAERFFVSLNLTKMPPLFWKNSILEKPKDGRDLVCHASAWDFNDQKDFRIKQCTDVTFDDFITAHHEMGHIQYFLQYKSQPVAYREGANDEFHEAVGDVMALSVSTSKHLKKIGLIDSEPANKDQNDINELYQMGLNKIAVLPFAYLMDLWRWQVFDGKITPEEYNCKWWDYRYNIQGIEPPVDRSELDFDPASKYHIVADVPYLRYFISYVIQFQFHRAACKIAGEYDPNDFTKPLHKCDIYQNTKAGNAIGKMLQMGSSRPWREAMEALTGQQNMDASGLLEYFRPLYNWLETENQKNNVYIGWKIGEKIIFVLNSILLLSNVYGGNPAIEEEEARARAFLKVLNEKTCLRNNKATIAAWNYASNITDCNLKEQIRVSAEIAKEGKEDWKELTKFNYNMFNDYDLRRQFKKYSILGKAALPDDKHMKLKKVVSDMESTYATAKICSYYNKTDCSLSLEPEITKILTSSRDPEELKHVWVEWRKKTKTVKPLFIEYVKYSNEAACLNDFTSNTEYWLYDYESPKFVDEIEKLWQQIKPLYLQLHAYVRYKLRERYGEVVSEKGPIPAHLLGNMWAQTWGHVAGFTLPYPNVKGPNYSNLLAKKEYTPIKMFQEAERFFVSLNLTKMPPLFWKNSILEKPKDGRDLVCHASAWDFYDQKDFRIKQCTDVTFDHFITAHHEMGHIQYFLQYKSQPVAYREGANDGFHEAVGDVMALSVSTSKHLKKIGLIDSEPTNKDQNDINELYQMGLNKIAFLPFAYLMDLWRWQVFDGKITPEEYNCKWWDYRYNIQGIEPPVDRSELDFDPASKYHIVADIPYLRYFISYVIQFQFHRAACEIAGEYDPNDLTKPLHKCDIYQNTKAGNAIGKMLQMGSSRPWREAMEALTGQQNMDASGLLEYFRPLYKWLETENQKNNVYIGWKICEKKCTKVPLK</sequence>
<feature type="chain" id="PRO_5042853117" description="Angiotensin-converting enzyme" evidence="23">
    <location>
        <begin position="23"/>
        <end position="1240"/>
    </location>
</feature>
<feature type="glycosylation site" description="N-linked (GlcNAc...) asparagine; partial" evidence="14">
    <location>
        <position position="1197"/>
    </location>
</feature>
<feature type="disulfide bond" evidence="21">
    <location>
        <begin position="343"/>
        <end position="361"/>
    </location>
</feature>
<dbReference type="CDD" id="cd06461">
    <property type="entry name" value="M2_ACE"/>
    <property type="match status" value="2"/>
</dbReference>
<keyword evidence="8 22" id="KW-0482">Metalloprotease</keyword>
<evidence type="ECO:0000256" key="19">
    <source>
        <dbReference type="PIRSR" id="PIRSR601548-5"/>
    </source>
</evidence>
<keyword evidence="7 17" id="KW-0862">Zinc</keyword>
<dbReference type="EMBL" id="JARPUR010000002">
    <property type="protein sequence ID" value="KAK4882076.1"/>
    <property type="molecule type" value="Genomic_DNA"/>
</dbReference>
<dbReference type="GO" id="GO:0005615">
    <property type="term" value="C:extracellular space"/>
    <property type="evidence" value="ECO:0007669"/>
    <property type="project" value="TreeGrafter"/>
</dbReference>
<evidence type="ECO:0000256" key="20">
    <source>
        <dbReference type="PIRSR" id="PIRSR601548-8"/>
    </source>
</evidence>
<dbReference type="PANTHER" id="PTHR10514:SF44">
    <property type="entry name" value="ANGIOTENSIN-CONVERTING ENZYME-RELATED"/>
    <property type="match status" value="1"/>
</dbReference>